<protein>
    <submittedName>
        <fullName evidence="2">Uncharacterized protein</fullName>
    </submittedName>
</protein>
<sequence length="788" mass="85909">MGSRLRRAALDARQHRSALRRLLASLAEPTSEQRLDQLRAALRDETQAASSLPLTLQAHPSEPTGSGTAARKRPFDSVDAEDPVTLMARFRLLLPEEESFTILAVAADPQGAQGVVAVLLSSGTLELWKADPFCWHLASSIKVPLLHSRPHGTLTFSRSGNHLWLVTFGEGPLHTRLFECMGGVLRLLGVLQGPSQALRGLPALLSPNGLALGMNELHVLRWTGEALEIVSSSQAAPRFRIWPLPPVGEEPSHWRLLMHHEGQGPLSILRLSNGLGETLASVQVAASSVVVPPQDLNPQCPSSFLLLIASTDWTLHSATVMDGHLEVKRLAMLSPAEEVEVWAVSEGSVAFESHGSFWLLDWQPRQLHALPPEWRPVAMRNGLLILERGSCEMLPAAELCPEKPAAPTQMSPWHPPERALASRHSGAGPAHFPHLSTARVLCVDTKVARSEDLQWRTLEAGSWKTGDRWTPEESHESRVRARANLQRLCCSPSAMRLLLASAMAWDYVNLSDMLQLKQCAWLRSFVPAYGQIDVQTMPGSPLRSSTILPCKGGKMRPTLGPANDGMVSIGFVAVVQVDGSAPPGRALRAALDSYVTRAGQDAKSFAARRQSFGNLKAKAWRSAEGALPQRWHRLLAQRGVEGTLEHAGADGADGAIGSTSGYQCKGHLRPWWPCALGAAKTMKSTTLKVMPQLHDREFFDFSPELPLRPEAQKRAKGAEPQPLVPALPTVPVKTEGSVRRLVKAEVVDVEDDNGLPPAPFPVRHKRTKTEAGIGDQPPAKRKMEDDDE</sequence>
<name>A0A9P1C778_9DINO</name>
<evidence type="ECO:0000313" key="4">
    <source>
        <dbReference type="Proteomes" id="UP001152797"/>
    </source>
</evidence>
<evidence type="ECO:0000313" key="3">
    <source>
        <dbReference type="EMBL" id="CAL1138421.1"/>
    </source>
</evidence>
<reference evidence="3" key="2">
    <citation type="submission" date="2024-04" db="EMBL/GenBank/DDBJ databases">
        <authorList>
            <person name="Chen Y."/>
            <person name="Shah S."/>
            <person name="Dougan E. K."/>
            <person name="Thang M."/>
            <person name="Chan C."/>
        </authorList>
    </citation>
    <scope>NUCLEOTIDE SEQUENCE [LARGE SCALE GENOMIC DNA]</scope>
</reference>
<keyword evidence="4" id="KW-1185">Reference proteome</keyword>
<feature type="region of interest" description="Disordered" evidence="1">
    <location>
        <begin position="50"/>
        <end position="73"/>
    </location>
</feature>
<dbReference type="Proteomes" id="UP001152797">
    <property type="component" value="Unassembled WGS sequence"/>
</dbReference>
<dbReference type="EMBL" id="CAMXCT020000946">
    <property type="protein sequence ID" value="CAL1138421.1"/>
    <property type="molecule type" value="Genomic_DNA"/>
</dbReference>
<evidence type="ECO:0000313" key="2">
    <source>
        <dbReference type="EMBL" id="CAI3985046.1"/>
    </source>
</evidence>
<dbReference type="EMBL" id="CAMXCT030000946">
    <property type="protein sequence ID" value="CAL4772358.1"/>
    <property type="molecule type" value="Genomic_DNA"/>
</dbReference>
<feature type="region of interest" description="Disordered" evidence="1">
    <location>
        <begin position="405"/>
        <end position="426"/>
    </location>
</feature>
<accession>A0A9P1C778</accession>
<organism evidence="2">
    <name type="scientific">Cladocopium goreaui</name>
    <dbReference type="NCBI Taxonomy" id="2562237"/>
    <lineage>
        <taxon>Eukaryota</taxon>
        <taxon>Sar</taxon>
        <taxon>Alveolata</taxon>
        <taxon>Dinophyceae</taxon>
        <taxon>Suessiales</taxon>
        <taxon>Symbiodiniaceae</taxon>
        <taxon>Cladocopium</taxon>
    </lineage>
</organism>
<gene>
    <name evidence="2" type="ORF">C1SCF055_LOCUS12533</name>
</gene>
<comment type="caution">
    <text evidence="2">The sequence shown here is derived from an EMBL/GenBank/DDBJ whole genome shotgun (WGS) entry which is preliminary data.</text>
</comment>
<feature type="region of interest" description="Disordered" evidence="1">
    <location>
        <begin position="751"/>
        <end position="788"/>
    </location>
</feature>
<dbReference type="EMBL" id="CAMXCT010000946">
    <property type="protein sequence ID" value="CAI3985046.1"/>
    <property type="molecule type" value="Genomic_DNA"/>
</dbReference>
<dbReference type="AlphaFoldDB" id="A0A9P1C778"/>
<evidence type="ECO:0000256" key="1">
    <source>
        <dbReference type="SAM" id="MobiDB-lite"/>
    </source>
</evidence>
<proteinExistence type="predicted"/>
<reference evidence="2" key="1">
    <citation type="submission" date="2022-10" db="EMBL/GenBank/DDBJ databases">
        <authorList>
            <person name="Chen Y."/>
            <person name="Dougan E. K."/>
            <person name="Chan C."/>
            <person name="Rhodes N."/>
            <person name="Thang M."/>
        </authorList>
    </citation>
    <scope>NUCLEOTIDE SEQUENCE</scope>
</reference>